<dbReference type="InterPro" id="IPR042099">
    <property type="entry name" value="ANL_N_sf"/>
</dbReference>
<accession>A0A1Z4JQQ0</accession>
<keyword evidence="3" id="KW-0547">Nucleotide-binding</keyword>
<evidence type="ECO:0000313" key="9">
    <source>
        <dbReference type="Proteomes" id="UP000217895"/>
    </source>
</evidence>
<evidence type="ECO:0000256" key="4">
    <source>
        <dbReference type="ARBA" id="ARBA00022840"/>
    </source>
</evidence>
<dbReference type="InterPro" id="IPR025110">
    <property type="entry name" value="AMP-bd_C"/>
</dbReference>
<evidence type="ECO:0000259" key="6">
    <source>
        <dbReference type="Pfam" id="PF00501"/>
    </source>
</evidence>
<feature type="domain" description="AMP-binding enzyme C-terminal" evidence="7">
    <location>
        <begin position="481"/>
        <end position="559"/>
    </location>
</feature>
<dbReference type="EMBL" id="AP018203">
    <property type="protein sequence ID" value="BAY59030.1"/>
    <property type="molecule type" value="Genomic_DNA"/>
</dbReference>
<evidence type="ECO:0000259" key="7">
    <source>
        <dbReference type="Pfam" id="PF13193"/>
    </source>
</evidence>
<dbReference type="PANTHER" id="PTHR24095">
    <property type="entry name" value="ACETYL-COENZYME A SYNTHETASE"/>
    <property type="match status" value="1"/>
</dbReference>
<dbReference type="Gene3D" id="3.40.50.12780">
    <property type="entry name" value="N-terminal domain of ligase-like"/>
    <property type="match status" value="1"/>
</dbReference>
<keyword evidence="2" id="KW-0436">Ligase</keyword>
<dbReference type="Pfam" id="PF00501">
    <property type="entry name" value="AMP-binding"/>
    <property type="match status" value="1"/>
</dbReference>
<keyword evidence="5" id="KW-0007">Acetylation</keyword>
<evidence type="ECO:0000313" key="8">
    <source>
        <dbReference type="EMBL" id="BAY59030.1"/>
    </source>
</evidence>
<dbReference type="Pfam" id="PF13193">
    <property type="entry name" value="AMP-binding_C"/>
    <property type="match status" value="1"/>
</dbReference>
<dbReference type="NCBIfam" id="NF003313">
    <property type="entry name" value="PRK04319.1"/>
    <property type="match status" value="1"/>
</dbReference>
<dbReference type="GO" id="GO:0006085">
    <property type="term" value="P:acetyl-CoA biosynthetic process"/>
    <property type="evidence" value="ECO:0007669"/>
    <property type="project" value="TreeGrafter"/>
</dbReference>
<keyword evidence="9" id="KW-1185">Reference proteome</keyword>
<organism evidence="8 9">
    <name type="scientific">Leptolyngbya boryana NIES-2135</name>
    <dbReference type="NCBI Taxonomy" id="1973484"/>
    <lineage>
        <taxon>Bacteria</taxon>
        <taxon>Bacillati</taxon>
        <taxon>Cyanobacteriota</taxon>
        <taxon>Cyanophyceae</taxon>
        <taxon>Leptolyngbyales</taxon>
        <taxon>Leptolyngbyaceae</taxon>
        <taxon>Leptolyngbya group</taxon>
        <taxon>Leptolyngbya</taxon>
    </lineage>
</organism>
<dbReference type="SUPFAM" id="SSF56801">
    <property type="entry name" value="Acetyl-CoA synthetase-like"/>
    <property type="match status" value="1"/>
</dbReference>
<dbReference type="GO" id="GO:0005524">
    <property type="term" value="F:ATP binding"/>
    <property type="evidence" value="ECO:0007669"/>
    <property type="project" value="UniProtKB-KW"/>
</dbReference>
<evidence type="ECO:0000256" key="1">
    <source>
        <dbReference type="ARBA" id="ARBA00013275"/>
    </source>
</evidence>
<sequence>MGWSPIEKSFKNWRVKPNLQNYEETRRIFSWAEIDAELKATIEGLNIADIAVDRHAKSDRADHIALRFLRKNWDVQDFTYRDLALQTNQFANVLKTLGVGKGDRVFALTGRIPSLYIAALGTLKNGSVICPLFSAFGPEPIYQRMNRGDAKVLVTTTALYQQKVVALRDRLPKLQHILLADSADHLEDGIWSLPKLMQAATSEFEIVSTQPEDMALLHFTSGTTGMPKGAIHVHKAVYAHYMTAKYVLDLHPDDIFWCTADPGWVTGTSYGIIAPLTHGVTSIIDEAEFDADRWYRILETQKVTVWYTAPTAIRRLMRLDIDPKAEYDLSHLRLVHSVGEPLNPEAVVWGQEKLGLPIHDNWWQTETGGIMIANYATMQIRPGSMGRPIPGVEAAIVRRHEDGTIEQIDQPGIDGDLALKPDFPSIFRGYLHDEERYRKCFVGDWYITGDLAMRDRDGYFWFMGREDDIIKTSGHMVSPFEVESALMEHPAVAEAGVIGKPNPMIGELVKAFVALKPGREPSEALKLELLGFARQKLGAAVAPKELEFQESLPKTRSGKIMRRLLKARELGLPEGDLSTLETN</sequence>
<dbReference type="Gene3D" id="3.30.300.30">
    <property type="match status" value="1"/>
</dbReference>
<dbReference type="PROSITE" id="PS00455">
    <property type="entry name" value="AMP_BINDING"/>
    <property type="match status" value="1"/>
</dbReference>
<dbReference type="GO" id="GO:0003987">
    <property type="term" value="F:acetate-CoA ligase activity"/>
    <property type="evidence" value="ECO:0007669"/>
    <property type="project" value="UniProtKB-EC"/>
</dbReference>
<proteinExistence type="predicted"/>
<protein>
    <recommendedName>
        <fullName evidence="1">acetate--CoA ligase</fullName>
        <ecNumber evidence="1">6.2.1.1</ecNumber>
    </recommendedName>
</protein>
<evidence type="ECO:0000256" key="3">
    <source>
        <dbReference type="ARBA" id="ARBA00022741"/>
    </source>
</evidence>
<dbReference type="InterPro" id="IPR000873">
    <property type="entry name" value="AMP-dep_synth/lig_dom"/>
</dbReference>
<dbReference type="Proteomes" id="UP000217895">
    <property type="component" value="Chromosome"/>
</dbReference>
<dbReference type="InterPro" id="IPR020845">
    <property type="entry name" value="AMP-binding_CS"/>
</dbReference>
<dbReference type="EC" id="6.2.1.1" evidence="1"/>
<evidence type="ECO:0000256" key="5">
    <source>
        <dbReference type="ARBA" id="ARBA00022990"/>
    </source>
</evidence>
<keyword evidence="4" id="KW-0067">ATP-binding</keyword>
<evidence type="ECO:0000256" key="2">
    <source>
        <dbReference type="ARBA" id="ARBA00022598"/>
    </source>
</evidence>
<reference evidence="8 9" key="1">
    <citation type="submission" date="2017-06" db="EMBL/GenBank/DDBJ databases">
        <title>Genome sequencing of cyanobaciteial culture collection at National Institute for Environmental Studies (NIES).</title>
        <authorList>
            <person name="Hirose Y."/>
            <person name="Shimura Y."/>
            <person name="Fujisawa T."/>
            <person name="Nakamura Y."/>
            <person name="Kawachi M."/>
        </authorList>
    </citation>
    <scope>NUCLEOTIDE SEQUENCE [LARGE SCALE GENOMIC DNA]</scope>
    <source>
        <strain evidence="8 9">NIES-2135</strain>
    </source>
</reference>
<dbReference type="GO" id="GO:0005829">
    <property type="term" value="C:cytosol"/>
    <property type="evidence" value="ECO:0007669"/>
    <property type="project" value="TreeGrafter"/>
</dbReference>
<feature type="domain" description="AMP-dependent synthetase/ligase" evidence="6">
    <location>
        <begin position="54"/>
        <end position="431"/>
    </location>
</feature>
<gene>
    <name evidence="8" type="ORF">NIES2135_59060</name>
</gene>
<dbReference type="PANTHER" id="PTHR24095:SF14">
    <property type="entry name" value="ACETYL-COENZYME A SYNTHETASE 1"/>
    <property type="match status" value="1"/>
</dbReference>
<dbReference type="InterPro" id="IPR045851">
    <property type="entry name" value="AMP-bd_C_sf"/>
</dbReference>
<name>A0A1Z4JQQ0_LEPBY</name>
<dbReference type="AlphaFoldDB" id="A0A1Z4JQQ0"/>